<name>A0A224Y4V1_9ACAR</name>
<organism evidence="2">
    <name type="scientific">Rhipicephalus zambeziensis</name>
    <dbReference type="NCBI Taxonomy" id="60191"/>
    <lineage>
        <taxon>Eukaryota</taxon>
        <taxon>Metazoa</taxon>
        <taxon>Ecdysozoa</taxon>
        <taxon>Arthropoda</taxon>
        <taxon>Chelicerata</taxon>
        <taxon>Arachnida</taxon>
        <taxon>Acari</taxon>
        <taxon>Parasitiformes</taxon>
        <taxon>Ixodida</taxon>
        <taxon>Ixodoidea</taxon>
        <taxon>Ixodidae</taxon>
        <taxon>Rhipicephalinae</taxon>
        <taxon>Rhipicephalus</taxon>
        <taxon>Rhipicephalus</taxon>
    </lineage>
</organism>
<feature type="region of interest" description="Disordered" evidence="1">
    <location>
        <begin position="1"/>
        <end position="30"/>
    </location>
</feature>
<reference evidence="2" key="1">
    <citation type="journal article" date="2017" name="Parasit. Vectors">
        <title>Sialotranscriptomics of Rhipicephalus zambeziensis reveals intricate expression profiles of secretory proteins and suggests tight temporal transcriptional regulation during blood-feeding.</title>
        <authorList>
            <person name="de Castro M.H."/>
            <person name="de Klerk D."/>
            <person name="Pienaar R."/>
            <person name="Rees D.J.G."/>
            <person name="Mans B.J."/>
        </authorList>
    </citation>
    <scope>NUCLEOTIDE SEQUENCE</scope>
    <source>
        <tissue evidence="2">Salivary glands</tissue>
    </source>
</reference>
<accession>A0A224Y4V1</accession>
<proteinExistence type="predicted"/>
<dbReference type="EMBL" id="GFPF01001440">
    <property type="protein sequence ID" value="MAA12586.1"/>
    <property type="molecule type" value="Transcribed_RNA"/>
</dbReference>
<protein>
    <submittedName>
        <fullName evidence="2">Uncharacterized protein</fullName>
    </submittedName>
</protein>
<dbReference type="AlphaFoldDB" id="A0A224Y4V1"/>
<sequence>MVNQHTIEQMGGERRRTKPSGGLRGGRRRPRRSGRVHFCLYGVGPPTAWAHCTSVQICAGVKKSRCARRLRIGIARLALMRTRQGAELGGGAVAVID</sequence>
<evidence type="ECO:0000313" key="2">
    <source>
        <dbReference type="EMBL" id="MAA12586.1"/>
    </source>
</evidence>
<evidence type="ECO:0000256" key="1">
    <source>
        <dbReference type="SAM" id="MobiDB-lite"/>
    </source>
</evidence>